<dbReference type="InterPro" id="IPR000675">
    <property type="entry name" value="Cutinase/axe"/>
</dbReference>
<keyword evidence="3 8" id="KW-0719">Serine esterase</keyword>
<keyword evidence="7" id="KW-1015">Disulfide bond</keyword>
<dbReference type="EC" id="3.1.1.-" evidence="8"/>
<proteinExistence type="inferred from homology"/>
<dbReference type="AlphaFoldDB" id="A0A975JY72"/>
<dbReference type="PANTHER" id="PTHR33630">
    <property type="entry name" value="CUTINASE RV1984C-RELATED-RELATED"/>
    <property type="match status" value="1"/>
</dbReference>
<keyword evidence="5 8" id="KW-0732">Signal</keyword>
<dbReference type="EMBL" id="CP046600">
    <property type="protein sequence ID" value="QUR66788.1"/>
    <property type="molecule type" value="Genomic_DNA"/>
</dbReference>
<keyword evidence="4 8" id="KW-0964">Secreted</keyword>
<dbReference type="PANTHER" id="PTHR33630:SF9">
    <property type="entry name" value="CUTINASE 4"/>
    <property type="match status" value="1"/>
</dbReference>
<comment type="similarity">
    <text evidence="2 8">Belongs to the cutinase family.</text>
</comment>
<evidence type="ECO:0000256" key="8">
    <source>
        <dbReference type="RuleBase" id="RU361263"/>
    </source>
</evidence>
<gene>
    <name evidence="9" type="ORF">F6B93_06495</name>
</gene>
<dbReference type="Gene3D" id="3.40.50.1820">
    <property type="entry name" value="alpha/beta hydrolase"/>
    <property type="match status" value="1"/>
</dbReference>
<dbReference type="Proteomes" id="UP000682202">
    <property type="component" value="Chromosome"/>
</dbReference>
<keyword evidence="6 8" id="KW-0378">Hydrolase</keyword>
<sequence>MGFFPIKPRRVAENAAAALLIATALLITPGLAPPASATACPSAEVLFARGTDEPPGVGQVGQAFISSLRRQSLFKTIGAYAVKYPANRDFMASTQGANDASDHIQRMAKVCPRTKLVLGGYSQGAAVMDIVAAAPMAGLGFTRPLPAQAARHVAAVALFGNPTNRTPRLIGAINPDFKSKIIDVCNPGDPICSGGIEWNAHVSYVPDWTTRAARVVARRI</sequence>
<evidence type="ECO:0000313" key="10">
    <source>
        <dbReference type="Proteomes" id="UP000682202"/>
    </source>
</evidence>
<reference evidence="9" key="1">
    <citation type="submission" date="2019-12" db="EMBL/GenBank/DDBJ databases">
        <title>Mycobacterium spongiae sp. nov.</title>
        <authorList>
            <person name="Stinear T."/>
        </authorList>
    </citation>
    <scope>NUCLEOTIDE SEQUENCE</scope>
    <source>
        <strain evidence="9">FSD4b-SM</strain>
    </source>
</reference>
<dbReference type="GO" id="GO:0052689">
    <property type="term" value="F:carboxylic ester hydrolase activity"/>
    <property type="evidence" value="ECO:0007669"/>
    <property type="project" value="UniProtKB-KW"/>
</dbReference>
<comment type="subcellular location">
    <subcellularLocation>
        <location evidence="1 8">Secreted</location>
    </subcellularLocation>
</comment>
<dbReference type="SMART" id="SM01110">
    <property type="entry name" value="Cutinase"/>
    <property type="match status" value="1"/>
</dbReference>
<dbReference type="GO" id="GO:0005576">
    <property type="term" value="C:extracellular region"/>
    <property type="evidence" value="ECO:0007669"/>
    <property type="project" value="UniProtKB-SubCell"/>
</dbReference>
<dbReference type="InterPro" id="IPR043580">
    <property type="entry name" value="CUTINASE_1"/>
</dbReference>
<comment type="function">
    <text evidence="8">Catalyzes the hydrolysis of complex carboxylic polyesters found in the cell wall of plants. Degrades cutin, a macromolecule that forms the structure of the plant cuticle.</text>
</comment>
<dbReference type="RefSeq" id="WP_211698355.1">
    <property type="nucleotide sequence ID" value="NZ_CP046600.1"/>
</dbReference>
<dbReference type="SUPFAM" id="SSF53474">
    <property type="entry name" value="alpha/beta-Hydrolases"/>
    <property type="match status" value="1"/>
</dbReference>
<accession>A0A975JY72</accession>
<dbReference type="PROSITE" id="PS00155">
    <property type="entry name" value="CUTINASE_1"/>
    <property type="match status" value="1"/>
</dbReference>
<keyword evidence="10" id="KW-1185">Reference proteome</keyword>
<evidence type="ECO:0000313" key="9">
    <source>
        <dbReference type="EMBL" id="QUR66788.1"/>
    </source>
</evidence>
<dbReference type="InterPro" id="IPR029058">
    <property type="entry name" value="AB_hydrolase_fold"/>
</dbReference>
<evidence type="ECO:0000256" key="5">
    <source>
        <dbReference type="ARBA" id="ARBA00022729"/>
    </source>
</evidence>
<evidence type="ECO:0000256" key="7">
    <source>
        <dbReference type="ARBA" id="ARBA00023157"/>
    </source>
</evidence>
<name>A0A975JY72_9MYCO</name>
<organism evidence="9 10">
    <name type="scientific">Mycobacterium spongiae</name>
    <dbReference type="NCBI Taxonomy" id="886343"/>
    <lineage>
        <taxon>Bacteria</taxon>
        <taxon>Bacillati</taxon>
        <taxon>Actinomycetota</taxon>
        <taxon>Actinomycetes</taxon>
        <taxon>Mycobacteriales</taxon>
        <taxon>Mycobacteriaceae</taxon>
        <taxon>Mycobacterium</taxon>
    </lineage>
</organism>
<feature type="chain" id="PRO_5039747013" description="Cutinase" evidence="8">
    <location>
        <begin position="33"/>
        <end position="220"/>
    </location>
</feature>
<evidence type="ECO:0000256" key="4">
    <source>
        <dbReference type="ARBA" id="ARBA00022525"/>
    </source>
</evidence>
<feature type="signal peptide" evidence="8">
    <location>
        <begin position="1"/>
        <end position="32"/>
    </location>
</feature>
<protein>
    <recommendedName>
        <fullName evidence="8">Cutinase</fullName>
        <ecNumber evidence="8">3.1.1.-</ecNumber>
    </recommendedName>
</protein>
<evidence type="ECO:0000256" key="1">
    <source>
        <dbReference type="ARBA" id="ARBA00004613"/>
    </source>
</evidence>
<dbReference type="KEGG" id="mspg:F6B93_06495"/>
<evidence type="ECO:0000256" key="6">
    <source>
        <dbReference type="ARBA" id="ARBA00022801"/>
    </source>
</evidence>
<dbReference type="Pfam" id="PF01083">
    <property type="entry name" value="Cutinase"/>
    <property type="match status" value="1"/>
</dbReference>
<evidence type="ECO:0000256" key="3">
    <source>
        <dbReference type="ARBA" id="ARBA00022487"/>
    </source>
</evidence>
<evidence type="ECO:0000256" key="2">
    <source>
        <dbReference type="ARBA" id="ARBA00007534"/>
    </source>
</evidence>